<proteinExistence type="predicted"/>
<reference evidence="1 2" key="1">
    <citation type="submission" date="2024-04" db="EMBL/GenBank/DDBJ databases">
        <title>Tritrichomonas musculus Genome.</title>
        <authorList>
            <person name="Alves-Ferreira E."/>
            <person name="Grigg M."/>
            <person name="Lorenzi H."/>
            <person name="Galac M."/>
        </authorList>
    </citation>
    <scope>NUCLEOTIDE SEQUENCE [LARGE SCALE GENOMIC DNA]</scope>
    <source>
        <strain evidence="1 2">EAF2021</strain>
    </source>
</reference>
<protein>
    <submittedName>
        <fullName evidence="1">Uncharacterized protein</fullName>
    </submittedName>
</protein>
<sequence>MLPKSLLHHPTLVFISSRHTKKYHSTPKRFNNPLNVFKFLPGHPLEPIQRKINQGLKRLNEAKNRIHNHLPKLTRDYRKVIGSRLKDLFINELIPMIEENKPDKLGDVDPDAKGSAFEGVYEESLHRIRMHIAFKLEIDPFRIYHHRRNNLFIIKTVEKLFDIQMNLRNLKKNKFRH</sequence>
<keyword evidence="2" id="KW-1185">Reference proteome</keyword>
<name>A0ABR2IYZ8_9EUKA</name>
<organism evidence="1 2">
    <name type="scientific">Tritrichomonas musculus</name>
    <dbReference type="NCBI Taxonomy" id="1915356"/>
    <lineage>
        <taxon>Eukaryota</taxon>
        <taxon>Metamonada</taxon>
        <taxon>Parabasalia</taxon>
        <taxon>Tritrichomonadida</taxon>
        <taxon>Tritrichomonadidae</taxon>
        <taxon>Tritrichomonas</taxon>
    </lineage>
</organism>
<evidence type="ECO:0000313" key="1">
    <source>
        <dbReference type="EMBL" id="KAK8870473.1"/>
    </source>
</evidence>
<dbReference type="Proteomes" id="UP001470230">
    <property type="component" value="Unassembled WGS sequence"/>
</dbReference>
<dbReference type="EMBL" id="JAPFFF010000014">
    <property type="protein sequence ID" value="KAK8870473.1"/>
    <property type="molecule type" value="Genomic_DNA"/>
</dbReference>
<evidence type="ECO:0000313" key="2">
    <source>
        <dbReference type="Proteomes" id="UP001470230"/>
    </source>
</evidence>
<gene>
    <name evidence="1" type="ORF">M9Y10_008356</name>
</gene>
<accession>A0ABR2IYZ8</accession>
<comment type="caution">
    <text evidence="1">The sequence shown here is derived from an EMBL/GenBank/DDBJ whole genome shotgun (WGS) entry which is preliminary data.</text>
</comment>